<gene>
    <name evidence="1" type="ORF">MNEG_6738</name>
</gene>
<proteinExistence type="predicted"/>
<dbReference type="EMBL" id="KK101344">
    <property type="protein sequence ID" value="KIZ01223.1"/>
    <property type="molecule type" value="Genomic_DNA"/>
</dbReference>
<dbReference type="RefSeq" id="XP_013900242.1">
    <property type="nucleotide sequence ID" value="XM_014044788.1"/>
</dbReference>
<reference evidence="1 2" key="1">
    <citation type="journal article" date="2013" name="BMC Genomics">
        <title>Reconstruction of the lipid metabolism for the microalga Monoraphidium neglectum from its genome sequence reveals characteristics suitable for biofuel production.</title>
        <authorList>
            <person name="Bogen C."/>
            <person name="Al-Dilaimi A."/>
            <person name="Albersmeier A."/>
            <person name="Wichmann J."/>
            <person name="Grundmann M."/>
            <person name="Rupp O."/>
            <person name="Lauersen K.J."/>
            <person name="Blifernez-Klassen O."/>
            <person name="Kalinowski J."/>
            <person name="Goesmann A."/>
            <person name="Mussgnug J.H."/>
            <person name="Kruse O."/>
        </authorList>
    </citation>
    <scope>NUCLEOTIDE SEQUENCE [LARGE SCALE GENOMIC DNA]</scope>
    <source>
        <strain evidence="1 2">SAG 48.87</strain>
    </source>
</reference>
<name>A0A0D2JQ75_9CHLO</name>
<sequence>MGLQYDFPLLKLDNVHEWKKAAWGVLCENNCSKAVPSPQTWLQNVIHLAAGAAGVSPSAAVKDESPGDRATPEMDERALGLLMRMVTEPYKNIVLNANNAAEAWANLIAAVQPYSAAMVVKMEERWARTTMANNAKVEDHVNGLVALREKLAAAGVVYSDEALVRKVMMTLSRRFTDYKMTRRGGMPSLPTLLCELLVYEGLMTHI</sequence>
<dbReference type="KEGG" id="mng:MNEG_6738"/>
<dbReference type="AlphaFoldDB" id="A0A0D2JQ75"/>
<organism evidence="1 2">
    <name type="scientific">Monoraphidium neglectum</name>
    <dbReference type="NCBI Taxonomy" id="145388"/>
    <lineage>
        <taxon>Eukaryota</taxon>
        <taxon>Viridiplantae</taxon>
        <taxon>Chlorophyta</taxon>
        <taxon>core chlorophytes</taxon>
        <taxon>Chlorophyceae</taxon>
        <taxon>CS clade</taxon>
        <taxon>Sphaeropleales</taxon>
        <taxon>Selenastraceae</taxon>
        <taxon>Monoraphidium</taxon>
    </lineage>
</organism>
<accession>A0A0D2JQ75</accession>
<dbReference type="Pfam" id="PF14223">
    <property type="entry name" value="Retrotran_gag_2"/>
    <property type="match status" value="1"/>
</dbReference>
<dbReference type="Proteomes" id="UP000054498">
    <property type="component" value="Unassembled WGS sequence"/>
</dbReference>
<protein>
    <submittedName>
        <fullName evidence="1">Uncharacterized protein</fullName>
    </submittedName>
</protein>
<evidence type="ECO:0000313" key="2">
    <source>
        <dbReference type="Proteomes" id="UP000054498"/>
    </source>
</evidence>
<evidence type="ECO:0000313" key="1">
    <source>
        <dbReference type="EMBL" id="KIZ01223.1"/>
    </source>
</evidence>
<dbReference type="GeneID" id="25739614"/>
<keyword evidence="2" id="KW-1185">Reference proteome</keyword>